<dbReference type="Proteomes" id="UP000193642">
    <property type="component" value="Unassembled WGS sequence"/>
</dbReference>
<dbReference type="InterPro" id="IPR045055">
    <property type="entry name" value="DNA2/NAM7-like"/>
</dbReference>
<dbReference type="FunFam" id="3.40.50.300:FF:000326">
    <property type="entry name" value="P-loop containing nucleoside triphosphate hydrolase"/>
    <property type="match status" value="1"/>
</dbReference>
<accession>A0A1Y2CNJ5</accession>
<dbReference type="PANTHER" id="PTHR10887">
    <property type="entry name" value="DNA2/NAM7 HELICASE FAMILY"/>
    <property type="match status" value="1"/>
</dbReference>
<evidence type="ECO:0000256" key="3">
    <source>
        <dbReference type="ARBA" id="ARBA00022801"/>
    </source>
</evidence>
<dbReference type="Pfam" id="PF13086">
    <property type="entry name" value="AAA_11"/>
    <property type="match status" value="1"/>
</dbReference>
<dbReference type="GO" id="GO:0016787">
    <property type="term" value="F:hydrolase activity"/>
    <property type="evidence" value="ECO:0007669"/>
    <property type="project" value="UniProtKB-KW"/>
</dbReference>
<gene>
    <name evidence="11" type="ORF">BCR33DRAFT_39109</name>
</gene>
<evidence type="ECO:0000256" key="5">
    <source>
        <dbReference type="ARBA" id="ARBA00022840"/>
    </source>
</evidence>
<dbReference type="GO" id="GO:0006369">
    <property type="term" value="P:termination of RNA polymerase II transcription"/>
    <property type="evidence" value="ECO:0007669"/>
    <property type="project" value="TreeGrafter"/>
</dbReference>
<sequence length="922" mass="103649">MLELELLQVRCLKWRRLRLMIPCNEPPGRTLEPLSKLSQLRQTHIAEQRRYVQDAQKSRTIATILARADSSDNESDFKQTFKSIKMIDDSGAAVDVDQHKKDLAAKKAAGPVERKKIVTRLRNMNEFFKIFLKWRVDDRGSVPAGFPFELVPIPDRFESNDDYMNVFEPLLVLECWEQFKTSVEETDFSKNFTWTLDQTMMLDEFHDITFVQPQEESKKRITESDLVFIQQSSGKTSERKGFLGKVQKMFTRKGETTYITRVHLKNQHTVVPMLFENSKWSVTKLFSMTTVMREYESLLQLPKVALCSEVIQPLYRKKFQPKEGSVEKAMEIFGANRPQAEAIATATQRPSGFVLIQGPPGTGKTKTILSLVGSLLTSAATAINAPGGGSAIKAPGGGSAIKAPGGGSAIRAPGGGSAIRPPAGGRPGAPAVQASRNVQPSSVTKKNRLLICAPSNAACDEIVRRLKAGILNAQGKTFHPKIVRLGTSDSIGVDIRDLTIENLIKDQLAVDPEFRKINQDMTDNSQWIALEKHQAELNKEREALREKEQKQSNSLKEAELVRNAIAKVSEKLKGVDEKFKALKQKRLEREGSSDHIRTRVKASILLDADVIMATLSGAGHEIVSTLQNFEFPTVIIDEACQSVELSSLIPLRYGAKKCILVGDPMQLPPTVLSPTAKKFGYENSLFQRIMGMHGDSVCLLSIQYRMHPHISVFPSRQFYNSRLLDAEKMDTKCVAQWHSNEDYPTYRFLNVGWGRELRERHSLYNPDEIIACVNFVAKLCQTFPNINFASRIGVITPYRMQMLKMKDKFKEKFGDSILDFVDINTIDAFQGREKDIIILSTVRAGLGEAVGFLRDKRRMNVALTRAKNSLFILGRGISLCNNEDWRALVEDSQARSMFVEMDRKAFGPTAKFDYSSVKNLRE</sequence>
<dbReference type="EMBL" id="MCGO01000011">
    <property type="protein sequence ID" value="ORY48582.1"/>
    <property type="molecule type" value="Genomic_DNA"/>
</dbReference>
<comment type="caution">
    <text evidence="11">The sequence shown here is derived from an EMBL/GenBank/DDBJ whole genome shotgun (WGS) entry which is preliminary data.</text>
</comment>
<evidence type="ECO:0000256" key="2">
    <source>
        <dbReference type="ARBA" id="ARBA00022741"/>
    </source>
</evidence>
<evidence type="ECO:0000256" key="6">
    <source>
        <dbReference type="SAM" id="Coils"/>
    </source>
</evidence>
<dbReference type="Pfam" id="PF23576">
    <property type="entry name" value="SEN1_barrel"/>
    <property type="match status" value="1"/>
</dbReference>
<dbReference type="AlphaFoldDB" id="A0A1Y2CNJ5"/>
<dbReference type="GO" id="GO:0016604">
    <property type="term" value="C:nuclear body"/>
    <property type="evidence" value="ECO:0007669"/>
    <property type="project" value="TreeGrafter"/>
</dbReference>
<feature type="domain" description="Helicase SEN1 beta-barrel" evidence="10">
    <location>
        <begin position="190"/>
        <end position="285"/>
    </location>
</feature>
<dbReference type="PANTHER" id="PTHR10887:SF495">
    <property type="entry name" value="HELICASE SENATAXIN ISOFORM X1-RELATED"/>
    <property type="match status" value="1"/>
</dbReference>
<evidence type="ECO:0000256" key="4">
    <source>
        <dbReference type="ARBA" id="ARBA00022806"/>
    </source>
</evidence>
<evidence type="ECO:0000256" key="1">
    <source>
        <dbReference type="ARBA" id="ARBA00007913"/>
    </source>
</evidence>
<dbReference type="OrthoDB" id="6513042at2759"/>
<dbReference type="Pfam" id="PF13087">
    <property type="entry name" value="AAA_12"/>
    <property type="match status" value="1"/>
</dbReference>
<keyword evidence="5" id="KW-0067">ATP-binding</keyword>
<feature type="region of interest" description="Disordered" evidence="7">
    <location>
        <begin position="403"/>
        <end position="439"/>
    </location>
</feature>
<dbReference type="GO" id="GO:0005694">
    <property type="term" value="C:chromosome"/>
    <property type="evidence" value="ECO:0007669"/>
    <property type="project" value="UniProtKB-ARBA"/>
</dbReference>
<evidence type="ECO:0000313" key="11">
    <source>
        <dbReference type="EMBL" id="ORY48582.1"/>
    </source>
</evidence>
<comment type="similarity">
    <text evidence="1">Belongs to the DNA2/NAM7 helicase family.</text>
</comment>
<evidence type="ECO:0000259" key="10">
    <source>
        <dbReference type="Pfam" id="PF23576"/>
    </source>
</evidence>
<dbReference type="CDD" id="cd18808">
    <property type="entry name" value="SF1_C_Upf1"/>
    <property type="match status" value="1"/>
</dbReference>
<feature type="domain" description="DNA2/NAM7 helicase helicase" evidence="8">
    <location>
        <begin position="336"/>
        <end position="673"/>
    </location>
</feature>
<dbReference type="InterPro" id="IPR041679">
    <property type="entry name" value="DNA2/NAM7-like_C"/>
</dbReference>
<evidence type="ECO:0000259" key="8">
    <source>
        <dbReference type="Pfam" id="PF13086"/>
    </source>
</evidence>
<feature type="compositionally biased region" description="Low complexity" evidence="7">
    <location>
        <begin position="418"/>
        <end position="431"/>
    </location>
</feature>
<keyword evidence="2" id="KW-0547">Nucleotide-binding</keyword>
<keyword evidence="12" id="KW-1185">Reference proteome</keyword>
<proteinExistence type="inferred from homology"/>
<keyword evidence="3 11" id="KW-0378">Hydrolase</keyword>
<organism evidence="11 12">
    <name type="scientific">Rhizoclosmatium globosum</name>
    <dbReference type="NCBI Taxonomy" id="329046"/>
    <lineage>
        <taxon>Eukaryota</taxon>
        <taxon>Fungi</taxon>
        <taxon>Fungi incertae sedis</taxon>
        <taxon>Chytridiomycota</taxon>
        <taxon>Chytridiomycota incertae sedis</taxon>
        <taxon>Chytridiomycetes</taxon>
        <taxon>Chytridiales</taxon>
        <taxon>Chytriomycetaceae</taxon>
        <taxon>Rhizoclosmatium</taxon>
    </lineage>
</organism>
<feature type="coiled-coil region" evidence="6">
    <location>
        <begin position="530"/>
        <end position="585"/>
    </location>
</feature>
<dbReference type="InterPro" id="IPR041677">
    <property type="entry name" value="DNA2/NAM7_AAA_11"/>
</dbReference>
<evidence type="ECO:0000259" key="9">
    <source>
        <dbReference type="Pfam" id="PF13087"/>
    </source>
</evidence>
<dbReference type="GO" id="GO:0001147">
    <property type="term" value="F:transcription termination site sequence-specific DNA binding"/>
    <property type="evidence" value="ECO:0007669"/>
    <property type="project" value="TreeGrafter"/>
</dbReference>
<dbReference type="Gene3D" id="3.40.50.300">
    <property type="entry name" value="P-loop containing nucleotide triphosphate hydrolases"/>
    <property type="match status" value="2"/>
</dbReference>
<evidence type="ECO:0000313" key="12">
    <source>
        <dbReference type="Proteomes" id="UP000193642"/>
    </source>
</evidence>
<dbReference type="CDD" id="cd18042">
    <property type="entry name" value="DEXXQc_SETX"/>
    <property type="match status" value="1"/>
</dbReference>
<dbReference type="SUPFAM" id="SSF52540">
    <property type="entry name" value="P-loop containing nucleoside triphosphate hydrolases"/>
    <property type="match status" value="1"/>
</dbReference>
<feature type="compositionally biased region" description="Gly residues" evidence="7">
    <location>
        <begin position="403"/>
        <end position="417"/>
    </location>
</feature>
<evidence type="ECO:0000256" key="7">
    <source>
        <dbReference type="SAM" id="MobiDB-lite"/>
    </source>
</evidence>
<dbReference type="InterPro" id="IPR027417">
    <property type="entry name" value="P-loop_NTPase"/>
</dbReference>
<feature type="domain" description="DNA2/NAM7 helicase-like C-terminal" evidence="9">
    <location>
        <begin position="681"/>
        <end position="875"/>
    </location>
</feature>
<dbReference type="GO" id="GO:0004386">
    <property type="term" value="F:helicase activity"/>
    <property type="evidence" value="ECO:0007669"/>
    <property type="project" value="UniProtKB-KW"/>
</dbReference>
<dbReference type="GO" id="GO:0005524">
    <property type="term" value="F:ATP binding"/>
    <property type="evidence" value="ECO:0007669"/>
    <property type="project" value="UniProtKB-KW"/>
</dbReference>
<keyword evidence="6" id="KW-0175">Coiled coil</keyword>
<dbReference type="InterPro" id="IPR056474">
    <property type="entry name" value="SEN1_barrel"/>
</dbReference>
<reference evidence="11 12" key="1">
    <citation type="submission" date="2016-07" db="EMBL/GenBank/DDBJ databases">
        <title>Pervasive Adenine N6-methylation of Active Genes in Fungi.</title>
        <authorList>
            <consortium name="DOE Joint Genome Institute"/>
            <person name="Mondo S.J."/>
            <person name="Dannebaum R.O."/>
            <person name="Kuo R.C."/>
            <person name="Labutti K."/>
            <person name="Haridas S."/>
            <person name="Kuo A."/>
            <person name="Salamov A."/>
            <person name="Ahrendt S.R."/>
            <person name="Lipzen A."/>
            <person name="Sullivan W."/>
            <person name="Andreopoulos W.B."/>
            <person name="Clum A."/>
            <person name="Lindquist E."/>
            <person name="Daum C."/>
            <person name="Ramamoorthy G.K."/>
            <person name="Gryganskyi A."/>
            <person name="Culley D."/>
            <person name="Magnuson J.K."/>
            <person name="James T.Y."/>
            <person name="O'Malley M.A."/>
            <person name="Stajich J.E."/>
            <person name="Spatafora J.W."/>
            <person name="Visel A."/>
            <person name="Grigoriev I.V."/>
        </authorList>
    </citation>
    <scope>NUCLEOTIDE SEQUENCE [LARGE SCALE GENOMIC DNA]</scope>
    <source>
        <strain evidence="11 12">JEL800</strain>
    </source>
</reference>
<dbReference type="InterPro" id="IPR047187">
    <property type="entry name" value="SF1_C_Upf1"/>
</dbReference>
<protein>
    <submittedName>
        <fullName evidence="11">p-loop containing nucleoside triphosphate hydrolase protein</fullName>
    </submittedName>
</protein>
<name>A0A1Y2CNJ5_9FUNG</name>
<dbReference type="STRING" id="329046.A0A1Y2CNJ5"/>
<keyword evidence="4" id="KW-0347">Helicase</keyword>